<evidence type="ECO:0000313" key="1">
    <source>
        <dbReference type="EMBL" id="SPZ94257.1"/>
    </source>
</evidence>
<reference evidence="1 2" key="1">
    <citation type="submission" date="2018-06" db="EMBL/GenBank/DDBJ databases">
        <authorList>
            <consortium name="Pathogen Informatics"/>
            <person name="Doyle S."/>
        </authorList>
    </citation>
    <scope>NUCLEOTIDE SEQUENCE [LARGE SCALE GENOMIC DNA]</scope>
    <source>
        <strain evidence="1 2">NCTC11343</strain>
    </source>
</reference>
<name>A0A2X2JJ06_SPHMU</name>
<proteinExistence type="predicted"/>
<dbReference type="AlphaFoldDB" id="A0A2X2JJ06"/>
<dbReference type="EMBL" id="UAUU01000011">
    <property type="protein sequence ID" value="SPZ94257.1"/>
    <property type="molecule type" value="Genomic_DNA"/>
</dbReference>
<evidence type="ECO:0000313" key="2">
    <source>
        <dbReference type="Proteomes" id="UP000251241"/>
    </source>
</evidence>
<gene>
    <name evidence="1" type="ORF">NCTC11343_05182</name>
</gene>
<organism evidence="1 2">
    <name type="scientific">Sphingobacterium multivorum</name>
    <dbReference type="NCBI Taxonomy" id="28454"/>
    <lineage>
        <taxon>Bacteria</taxon>
        <taxon>Pseudomonadati</taxon>
        <taxon>Bacteroidota</taxon>
        <taxon>Sphingobacteriia</taxon>
        <taxon>Sphingobacteriales</taxon>
        <taxon>Sphingobacteriaceae</taxon>
        <taxon>Sphingobacterium</taxon>
    </lineage>
</organism>
<protein>
    <submittedName>
        <fullName evidence="1">Uncharacterized protein</fullName>
    </submittedName>
</protein>
<accession>A0A2X2JJ06</accession>
<dbReference type="Proteomes" id="UP000251241">
    <property type="component" value="Unassembled WGS sequence"/>
</dbReference>
<sequence>MSFSTFYKIFQLLYSGRRTRTVTTKVGVGELKIYKMGELFDFKIMLVIWP</sequence>